<name>S4P3U2_9NEOP</name>
<organism evidence="1">
    <name type="scientific">Pararge aegeria</name>
    <name type="common">speckled wood butterfly</name>
    <dbReference type="NCBI Taxonomy" id="116150"/>
    <lineage>
        <taxon>Eukaryota</taxon>
        <taxon>Metazoa</taxon>
        <taxon>Ecdysozoa</taxon>
        <taxon>Arthropoda</taxon>
        <taxon>Hexapoda</taxon>
        <taxon>Insecta</taxon>
        <taxon>Pterygota</taxon>
        <taxon>Neoptera</taxon>
        <taxon>Endopterygota</taxon>
        <taxon>Lepidoptera</taxon>
        <taxon>Glossata</taxon>
        <taxon>Ditrysia</taxon>
        <taxon>Papilionoidea</taxon>
        <taxon>Nymphalidae</taxon>
        <taxon>Satyrinae</taxon>
        <taxon>Satyrini</taxon>
        <taxon>Parargina</taxon>
        <taxon>Pararge</taxon>
    </lineage>
</organism>
<proteinExistence type="predicted"/>
<reference evidence="1" key="1">
    <citation type="journal article" date="2013" name="BMC Genomics">
        <title>Unscrambling butterfly oogenesis.</title>
        <authorList>
            <person name="Carter J.M."/>
            <person name="Baker S.C."/>
            <person name="Pink R."/>
            <person name="Carter D.R."/>
            <person name="Collins A."/>
            <person name="Tomlin J."/>
            <person name="Gibbs M."/>
            <person name="Breuker C.J."/>
        </authorList>
    </citation>
    <scope>NUCLEOTIDE SEQUENCE</scope>
    <source>
        <tissue evidence="1">Ovary</tissue>
    </source>
</reference>
<accession>S4P3U2</accession>
<feature type="non-terminal residue" evidence="1">
    <location>
        <position position="1"/>
    </location>
</feature>
<reference evidence="1" key="2">
    <citation type="submission" date="2013-05" db="EMBL/GenBank/DDBJ databases">
        <authorList>
            <person name="Carter J.-M."/>
            <person name="Baker S.C."/>
            <person name="Pink R."/>
            <person name="Carter D.R.F."/>
            <person name="Collins A."/>
            <person name="Tomlin J."/>
            <person name="Gibbs M."/>
            <person name="Breuker C.J."/>
        </authorList>
    </citation>
    <scope>NUCLEOTIDE SEQUENCE</scope>
    <source>
        <tissue evidence="1">Ovary</tissue>
    </source>
</reference>
<evidence type="ECO:0000313" key="1">
    <source>
        <dbReference type="EMBL" id="JAA83218.1"/>
    </source>
</evidence>
<feature type="non-terminal residue" evidence="1">
    <location>
        <position position="68"/>
    </location>
</feature>
<protein>
    <submittedName>
        <fullName evidence="1">Uncharacterized protein</fullName>
    </submittedName>
</protein>
<dbReference type="AlphaFoldDB" id="S4P3U2"/>
<sequence>KHSTKLQTQGDFSFLNTATAWQEFLCDEQLQRIDGTLLKCVDKDIADLIKTSKDWPIRIEKAVEVKNR</sequence>
<dbReference type="EMBL" id="GAIX01009342">
    <property type="protein sequence ID" value="JAA83218.1"/>
    <property type="molecule type" value="Transcribed_RNA"/>
</dbReference>